<dbReference type="SUPFAM" id="SSF48498">
    <property type="entry name" value="Tetracyclin repressor-like, C-terminal domain"/>
    <property type="match status" value="1"/>
</dbReference>
<keyword evidence="1" id="KW-0805">Transcription regulation</keyword>
<evidence type="ECO:0000259" key="5">
    <source>
        <dbReference type="PROSITE" id="PS50977"/>
    </source>
</evidence>
<dbReference type="InterPro" id="IPR009057">
    <property type="entry name" value="Homeodomain-like_sf"/>
</dbReference>
<dbReference type="OrthoDB" id="594604at2"/>
<dbReference type="GO" id="GO:0003677">
    <property type="term" value="F:DNA binding"/>
    <property type="evidence" value="ECO:0007669"/>
    <property type="project" value="UniProtKB-UniRule"/>
</dbReference>
<dbReference type="AlphaFoldDB" id="A0A1H8GHB9"/>
<feature type="domain" description="HTH tetR-type" evidence="5">
    <location>
        <begin position="12"/>
        <end position="72"/>
    </location>
</feature>
<dbReference type="Gene3D" id="1.10.357.10">
    <property type="entry name" value="Tetracycline Repressor, domain 2"/>
    <property type="match status" value="1"/>
</dbReference>
<proteinExistence type="predicted"/>
<dbReference type="SUPFAM" id="SSF46689">
    <property type="entry name" value="Homeodomain-like"/>
    <property type="match status" value="1"/>
</dbReference>
<evidence type="ECO:0000256" key="3">
    <source>
        <dbReference type="ARBA" id="ARBA00023163"/>
    </source>
</evidence>
<dbReference type="RefSeq" id="WP_091210491.1">
    <property type="nucleotide sequence ID" value="NZ_FOCL01000003.1"/>
</dbReference>
<dbReference type="InterPro" id="IPR050624">
    <property type="entry name" value="HTH-type_Tx_Regulator"/>
</dbReference>
<dbReference type="PROSITE" id="PS50977">
    <property type="entry name" value="HTH_TETR_2"/>
    <property type="match status" value="1"/>
</dbReference>
<dbReference type="PANTHER" id="PTHR43479">
    <property type="entry name" value="ACREF/ENVCD OPERON REPRESSOR-RELATED"/>
    <property type="match status" value="1"/>
</dbReference>
<evidence type="ECO:0000256" key="1">
    <source>
        <dbReference type="ARBA" id="ARBA00023015"/>
    </source>
</evidence>
<evidence type="ECO:0000256" key="4">
    <source>
        <dbReference type="PROSITE-ProRule" id="PRU00335"/>
    </source>
</evidence>
<dbReference type="PRINTS" id="PR00455">
    <property type="entry name" value="HTHTETR"/>
</dbReference>
<keyword evidence="3" id="KW-0804">Transcription</keyword>
<dbReference type="EMBL" id="FOCL01000003">
    <property type="protein sequence ID" value="SEN43199.1"/>
    <property type="molecule type" value="Genomic_DNA"/>
</dbReference>
<sequence length="204" mass="23758">MASKERIQRLKEETRVNILDAALHIVKHEGWQALSMRKIADVIEYTAPIIYEYFANKDAILMELTRKGYLILAKDMEVAKENYLHPEEQLEAMWLAYWNFAFDNKELYQVMFGVQMNCCCEVVKAMPEAQRFTTMISEAIMQVMHIKDINDEMICTKYYTFWSVVHGLVSINLLSRGFSDEVNRQVLKDTIGGIIRSMKDAVLL</sequence>
<dbReference type="InterPro" id="IPR036271">
    <property type="entry name" value="Tet_transcr_reg_TetR-rel_C_sf"/>
</dbReference>
<dbReference type="Pfam" id="PF00440">
    <property type="entry name" value="TetR_N"/>
    <property type="match status" value="1"/>
</dbReference>
<keyword evidence="7" id="KW-1185">Reference proteome</keyword>
<evidence type="ECO:0000313" key="6">
    <source>
        <dbReference type="EMBL" id="SEN43199.1"/>
    </source>
</evidence>
<gene>
    <name evidence="6" type="ORF">SAMN05192574_103139</name>
</gene>
<accession>A0A1H8GHB9</accession>
<keyword evidence="2 4" id="KW-0238">DNA-binding</keyword>
<evidence type="ECO:0000256" key="2">
    <source>
        <dbReference type="ARBA" id="ARBA00023125"/>
    </source>
</evidence>
<evidence type="ECO:0000313" key="7">
    <source>
        <dbReference type="Proteomes" id="UP000198942"/>
    </source>
</evidence>
<reference evidence="7" key="1">
    <citation type="submission" date="2016-10" db="EMBL/GenBank/DDBJ databases">
        <authorList>
            <person name="Varghese N."/>
            <person name="Submissions S."/>
        </authorList>
    </citation>
    <scope>NUCLEOTIDE SEQUENCE [LARGE SCALE GENOMIC DNA]</scope>
    <source>
        <strain evidence="7">Gh-48</strain>
    </source>
</reference>
<dbReference type="PANTHER" id="PTHR43479:SF11">
    <property type="entry name" value="ACREF_ENVCD OPERON REPRESSOR-RELATED"/>
    <property type="match status" value="1"/>
</dbReference>
<name>A0A1H8GHB9_9SPHI</name>
<dbReference type="InterPro" id="IPR001647">
    <property type="entry name" value="HTH_TetR"/>
</dbReference>
<feature type="DNA-binding region" description="H-T-H motif" evidence="4">
    <location>
        <begin position="35"/>
        <end position="54"/>
    </location>
</feature>
<dbReference type="STRING" id="551995.SAMN05192574_103139"/>
<organism evidence="6 7">
    <name type="scientific">Mucilaginibacter gossypiicola</name>
    <dbReference type="NCBI Taxonomy" id="551995"/>
    <lineage>
        <taxon>Bacteria</taxon>
        <taxon>Pseudomonadati</taxon>
        <taxon>Bacteroidota</taxon>
        <taxon>Sphingobacteriia</taxon>
        <taxon>Sphingobacteriales</taxon>
        <taxon>Sphingobacteriaceae</taxon>
        <taxon>Mucilaginibacter</taxon>
    </lineage>
</organism>
<dbReference type="Proteomes" id="UP000198942">
    <property type="component" value="Unassembled WGS sequence"/>
</dbReference>
<dbReference type="Pfam" id="PF13305">
    <property type="entry name" value="TetR_C_33"/>
    <property type="match status" value="1"/>
</dbReference>
<protein>
    <submittedName>
        <fullName evidence="6">DNA-binding transcriptional regulator, AcrR family</fullName>
    </submittedName>
</protein>
<dbReference type="InterPro" id="IPR025996">
    <property type="entry name" value="MT1864/Rv1816-like_C"/>
</dbReference>